<reference evidence="2" key="1">
    <citation type="journal article" date="2023" name="Nat. Microbiol.">
        <title>Enrichment and characterization of a nitric oxide-reducing microbial community in a continuous bioreactor.</title>
        <authorList>
            <person name="Garrido-Amador P."/>
            <person name="Stortenbeker N."/>
            <person name="Wessels H.J.C.T."/>
            <person name="Speth D.R."/>
            <person name="Garcia-Heredia I."/>
            <person name="Kartal B."/>
        </authorList>
    </citation>
    <scope>NUCLEOTIDE SEQUENCE</scope>
    <source>
        <strain evidence="2">MAG1</strain>
    </source>
</reference>
<gene>
    <name evidence="2" type="ORF">OHM77_05255</name>
</gene>
<dbReference type="InterPro" id="IPR025991">
    <property type="entry name" value="Chemoreceptor_zinc-bind_dom"/>
</dbReference>
<name>A0AA49IY84_9PROT</name>
<dbReference type="Gene3D" id="1.20.120.30">
    <property type="entry name" value="Aspartate receptor, ligand-binding domain"/>
    <property type="match status" value="1"/>
</dbReference>
<evidence type="ECO:0000313" key="2">
    <source>
        <dbReference type="EMBL" id="WIM06675.1"/>
    </source>
</evidence>
<accession>A0AA49IY84</accession>
<dbReference type="Proteomes" id="UP001234916">
    <property type="component" value="Chromosome"/>
</dbReference>
<proteinExistence type="predicted"/>
<protein>
    <submittedName>
        <fullName evidence="2">CZB domain-containing protein</fullName>
    </submittedName>
</protein>
<feature type="domain" description="Chemoreceptor zinc-binding" evidence="1">
    <location>
        <begin position="10"/>
        <end position="77"/>
    </location>
</feature>
<dbReference type="KEGG" id="npv:OHM77_05255"/>
<dbReference type="Pfam" id="PF13682">
    <property type="entry name" value="CZB"/>
    <property type="match status" value="1"/>
</dbReference>
<organism evidence="2">
    <name type="scientific">Candidatus Nitricoxidivorans perseverans</name>
    <dbReference type="NCBI Taxonomy" id="2975601"/>
    <lineage>
        <taxon>Bacteria</taxon>
        <taxon>Pseudomonadati</taxon>
        <taxon>Pseudomonadota</taxon>
        <taxon>Betaproteobacteria</taxon>
        <taxon>Nitrosomonadales</taxon>
        <taxon>Sterolibacteriaceae</taxon>
        <taxon>Candidatus Nitricoxidivorans</taxon>
    </lineage>
</organism>
<evidence type="ECO:0000259" key="1">
    <source>
        <dbReference type="Pfam" id="PF13682"/>
    </source>
</evidence>
<sequence length="117" mass="12678">MNFDDAIAAHIKWKVRLSQFIDGTSTEKLQSANVCKDNLCDLGKWIYGEGVKYKPLPHYQDLVKKHANFHICAGEVVKKVEGNDKAGAKAALGGAFAAASKETVTAIMDLKKEAAKG</sequence>
<dbReference type="EMBL" id="CP107246">
    <property type="protein sequence ID" value="WIM06675.1"/>
    <property type="molecule type" value="Genomic_DNA"/>
</dbReference>
<dbReference type="AlphaFoldDB" id="A0AA49IY84"/>